<protein>
    <submittedName>
        <fullName evidence="2">Uncharacterized protein</fullName>
    </submittedName>
</protein>
<evidence type="ECO:0000256" key="1">
    <source>
        <dbReference type="SAM" id="Phobius"/>
    </source>
</evidence>
<accession>A0A6C7C7C0</accession>
<dbReference type="Proteomes" id="UP000198067">
    <property type="component" value="Chromosome"/>
</dbReference>
<organism evidence="2 3">
    <name type="scientific">Salmonella enterica subsp. salamae serovar 55:k:z39 str. 1315K</name>
    <dbReference type="NCBI Taxonomy" id="1243602"/>
    <lineage>
        <taxon>Bacteria</taxon>
        <taxon>Pseudomonadati</taxon>
        <taxon>Pseudomonadota</taxon>
        <taxon>Gammaproteobacteria</taxon>
        <taxon>Enterobacterales</taxon>
        <taxon>Enterobacteriaceae</taxon>
        <taxon>Salmonella</taxon>
    </lineage>
</organism>
<keyword evidence="1" id="KW-0812">Transmembrane</keyword>
<keyword evidence="1" id="KW-1133">Transmembrane helix</keyword>
<feature type="transmembrane region" description="Helical" evidence="1">
    <location>
        <begin position="16"/>
        <end position="37"/>
    </location>
</feature>
<sequence length="67" mass="8059">MKKIFRIIIKDIHKHIIAPFIIIVFFTISSFIAYKYLIDYNEALALLFSITLTYILYLLFKKLLKLF</sequence>
<feature type="transmembrane region" description="Helical" evidence="1">
    <location>
        <begin position="43"/>
        <end position="60"/>
    </location>
</feature>
<proteinExistence type="predicted"/>
<gene>
    <name evidence="2" type="ORF">LFZ47_18795</name>
</gene>
<keyword evidence="1" id="KW-0472">Membrane</keyword>
<name>A0A6C7C7C0_SALER</name>
<reference evidence="2 3" key="1">
    <citation type="submission" date="2017-06" db="EMBL/GenBank/DDBJ databases">
        <title>Salmonella reference genomes for public health.</title>
        <authorList>
            <person name="Robertson J."/>
            <person name="Yoshida C."/>
            <person name="Gurnik S."/>
            <person name="Nash J."/>
        </authorList>
    </citation>
    <scope>NUCLEOTIDE SEQUENCE [LARGE SCALE GENOMIC DNA]</scope>
    <source>
        <strain evidence="2 3">1315K</strain>
    </source>
</reference>
<evidence type="ECO:0000313" key="3">
    <source>
        <dbReference type="Proteomes" id="UP000198067"/>
    </source>
</evidence>
<evidence type="ECO:0000313" key="2">
    <source>
        <dbReference type="EMBL" id="ASG89441.1"/>
    </source>
</evidence>
<dbReference type="EMBL" id="CP022139">
    <property type="protein sequence ID" value="ASG89441.1"/>
    <property type="molecule type" value="Genomic_DNA"/>
</dbReference>
<dbReference type="AlphaFoldDB" id="A0A6C7C7C0"/>